<keyword evidence="4" id="KW-1185">Reference proteome</keyword>
<dbReference type="Proteomes" id="UP001597541">
    <property type="component" value="Unassembled WGS sequence"/>
</dbReference>
<reference evidence="4" key="1">
    <citation type="journal article" date="2019" name="Int. J. Syst. Evol. Microbiol.">
        <title>The Global Catalogue of Microorganisms (GCM) 10K type strain sequencing project: providing services to taxonomists for standard genome sequencing and annotation.</title>
        <authorList>
            <consortium name="The Broad Institute Genomics Platform"/>
            <consortium name="The Broad Institute Genome Sequencing Center for Infectious Disease"/>
            <person name="Wu L."/>
            <person name="Ma J."/>
        </authorList>
    </citation>
    <scope>NUCLEOTIDE SEQUENCE [LARGE SCALE GENOMIC DNA]</scope>
    <source>
        <strain evidence="4">KCTC 3950</strain>
    </source>
</reference>
<gene>
    <name evidence="3" type="ORF">ACFSUF_23645</name>
</gene>
<dbReference type="RefSeq" id="WP_377607249.1">
    <property type="nucleotide sequence ID" value="NZ_JBHUME010000019.1"/>
</dbReference>
<dbReference type="EMBL" id="JBHUME010000019">
    <property type="protein sequence ID" value="MFD2615402.1"/>
    <property type="molecule type" value="Genomic_DNA"/>
</dbReference>
<dbReference type="InterPro" id="IPR006059">
    <property type="entry name" value="SBP"/>
</dbReference>
<evidence type="ECO:0000313" key="4">
    <source>
        <dbReference type="Proteomes" id="UP001597541"/>
    </source>
</evidence>
<evidence type="ECO:0000256" key="1">
    <source>
        <dbReference type="SAM" id="MobiDB-lite"/>
    </source>
</evidence>
<dbReference type="Gene3D" id="3.40.190.10">
    <property type="entry name" value="Periplasmic binding protein-like II"/>
    <property type="match status" value="1"/>
</dbReference>
<protein>
    <submittedName>
        <fullName evidence="3">Extracellular solute-binding protein</fullName>
    </submittedName>
</protein>
<evidence type="ECO:0000256" key="2">
    <source>
        <dbReference type="SAM" id="SignalP"/>
    </source>
</evidence>
<comment type="caution">
    <text evidence="3">The sequence shown here is derived from an EMBL/GenBank/DDBJ whole genome shotgun (WGS) entry which is preliminary data.</text>
</comment>
<organism evidence="3 4">
    <name type="scientific">Paenibacillus gansuensis</name>
    <dbReference type="NCBI Taxonomy" id="306542"/>
    <lineage>
        <taxon>Bacteria</taxon>
        <taxon>Bacillati</taxon>
        <taxon>Bacillota</taxon>
        <taxon>Bacilli</taxon>
        <taxon>Bacillales</taxon>
        <taxon>Paenibacillaceae</taxon>
        <taxon>Paenibacillus</taxon>
    </lineage>
</organism>
<dbReference type="PANTHER" id="PTHR43649:SF27">
    <property type="entry name" value="EXTRACELLULAR SOLUTE-BINDING PROTEIN FAMILY 1"/>
    <property type="match status" value="1"/>
</dbReference>
<dbReference type="Pfam" id="PF01547">
    <property type="entry name" value="SBP_bac_1"/>
    <property type="match status" value="1"/>
</dbReference>
<name>A0ABW5PML6_9BACL</name>
<accession>A0ABW5PML6</accession>
<dbReference type="PANTHER" id="PTHR43649">
    <property type="entry name" value="ARABINOSE-BINDING PROTEIN-RELATED"/>
    <property type="match status" value="1"/>
</dbReference>
<dbReference type="Gene3D" id="2.60.120.260">
    <property type="entry name" value="Galactose-binding domain-like"/>
    <property type="match status" value="1"/>
</dbReference>
<feature type="compositionally biased region" description="Polar residues" evidence="1">
    <location>
        <begin position="33"/>
        <end position="47"/>
    </location>
</feature>
<sequence length="1031" mass="114938">MRRRILAIVMSGVILVAGVHTPAWMTFSAAAEGSTNNTGSSGATDNQDVLDALFGGGDSGSSGDKDTSKGEDTAEETGGPGGNGTIQGVVEQDYFDVLKQWEADGVKPVSDVSITVTPDRFRTKGSPAPLVTGAEAKGYESPVYRSDDETDEAEVEIDVPVSGLYNVKLDYYPLTEQILSAERGIKINGAYPYFQAHQFELDKHWKDERYPFDRDRLNNDVLPEQKLIPGWQSITVQDPATADDKPLLFYFKQGKNTLSFPFISEALLIGAVTVYSPEKVPAYADYRKQSKAEQAPASLITVEGEQTESKNQPFIRVQADGSPSSVPFNSGRLSLNAIGGDSWQISGQTVTWKLNVPADGAYQIAIKYKQNTNTSETGTDMPVYRTLRIDNAIPFEEMRRVVFPYAKDWRNLIMQDGKEKPYAFYLTKGEHTLSLTANDAPYRDTIRTIKKIMSGINDLAIQVKMATGNTQDSNRDWDLTEQIPDVGDRLSGYAEELRTRFNEMAKQIGRNPDAAKSMAISAQRLRNLAKDPNSLPYRYAQLSEGSGSIMQMLGTSLGKLPNQPLTVDRFYVYSDKKLPSAKAGWFSRMSANVNAFFGSFTKDYSKMGGSDPKELQIWVNRPRQYVAMMQYVANEEFTKKTGIKVSFSLMPDETKLILANAAGNAPDMALSINNVTPFNLAVRGTLADLTKFPDYGDVAKRFSPGAMLPFQFNGSTYALPETQNFWVMFYRKDILDALNIPVPDTMDDVRRILPDLQRYGLNFYSPLSATGGLKPLTLTSPFLYQTGGELFKKDGTGTAIDSESAVTGIKQMTDLFTVYNLPLNVPSFYNHFRDGSLPIGIADFASYVQLTAAAPEISGLWKIAPVPGVKAKDGTVERWQTGTGQSAVIFESSKRKKEAWEVLKWWTSKETQIKFGNRMQTIYGPTYKWNTANLEAFNQLPWPSEDIKVVQEQWKWLKDIPHIPGDYMLERQLSDAWNKIVFNGVNPRRAIEDATILTNREMAKKLEEFKFMKDGKLIKPLEVPQLPEKGR</sequence>
<feature type="chain" id="PRO_5046244337" evidence="2">
    <location>
        <begin position="26"/>
        <end position="1031"/>
    </location>
</feature>
<dbReference type="InterPro" id="IPR050490">
    <property type="entry name" value="Bact_solute-bd_prot1"/>
</dbReference>
<dbReference type="SUPFAM" id="SSF53850">
    <property type="entry name" value="Periplasmic binding protein-like II"/>
    <property type="match status" value="1"/>
</dbReference>
<evidence type="ECO:0000313" key="3">
    <source>
        <dbReference type="EMBL" id="MFD2615402.1"/>
    </source>
</evidence>
<proteinExistence type="predicted"/>
<keyword evidence="2" id="KW-0732">Signal</keyword>
<feature type="region of interest" description="Disordered" evidence="1">
    <location>
        <begin position="32"/>
        <end position="86"/>
    </location>
</feature>
<feature type="signal peptide" evidence="2">
    <location>
        <begin position="1"/>
        <end position="25"/>
    </location>
</feature>
<feature type="compositionally biased region" description="Basic and acidic residues" evidence="1">
    <location>
        <begin position="63"/>
        <end position="72"/>
    </location>
</feature>